<keyword evidence="4" id="KW-0472">Membrane</keyword>
<dbReference type="Proteomes" id="UP000694044">
    <property type="component" value="Unassembled WGS sequence"/>
</dbReference>
<evidence type="ECO:0000256" key="4">
    <source>
        <dbReference type="RuleBase" id="RU364035"/>
    </source>
</evidence>
<dbReference type="EMBL" id="JAGDFM010000042">
    <property type="protein sequence ID" value="KAG7389638.1"/>
    <property type="molecule type" value="Genomic_DNA"/>
</dbReference>
<keyword evidence="4" id="KW-0509">mRNA transport</keyword>
<name>A0A8T1WA78_9STRA</name>
<sequence>MASNDVDFRALYQSSLKLTTSLGELGIPRLEKRLEQLDDASRSLNAQAPSAAGSRKRPAAAGADKANFLLAAKGIDAEKLSKELQQFEIAPEFEPETPLGETDLEGYLAHHHEMIVLTAIEDVNRRTVEATHDRMNRAMIDDFEDAKQRLLEDLGGAKQLGIRNYPRVLEADEAAGSIFSSAAREKRQALEPASGLGLSGTFFAGQPRFQTTTTSSAFGAPSLHMSQLQVENAMTEEMKQYYAVVKELNSSRVPTTRSQFELARHFRTMCSSNVSVSVTGSKWEAVLKCWQLVNDVLAGGDAAQPNAPKLAEREFAATRQGSDESQRTLLQHRFAFGARVFLENQFRAFVQKTVQKNNLATGGIPDLVSTIRAFVKHLHSSRYAANGSGSSTDVDNIWAIIYYCLRCGGDQEAANLVTNLSRSGDDSTIDAAVLCALKYRAHQKSVYADRSANPLNAFSKQFPAEFERLVGRYHRLVSSSVDAVSVVNPFERCVVNLLCFGNVNANEQRISTTVEDYLWQRLCFIQRAAASSSAPDSTYTIAKLSQTMKRFGPTHFEGGAQPGGGNFSAFLYFEILLITQEFEKAIKYLASKGFLLEAVHFAITLNHYGLLECTSFSMGEEDETTVDLVRLVRQYIHGFQRANAAEAADYVACISDLTAKKELLAELLLDTRKFDVLAGFTNNTDGSRTRGLYDHLLKDEPEDEVKELILSAARKAEARGRPHDAFALLKSAGDIEGVIALLNSQLSSTLSATRPEREEWFREAKEFAEKWMRFPWVQTIANRHARTAAIAFQTLLNISIFLEIFEKQQYEDAIGFVDELEVVPTQNSSNLSLCVDRFLAFDESVRQNFHILLLGYMECLVRDADRLKTQVSGDVRRASVSALREKAELLVTFAGMIKFRLPSGTNERLNRLEAMIY</sequence>
<evidence type="ECO:0000313" key="5">
    <source>
        <dbReference type="EMBL" id="KAG7389638.1"/>
    </source>
</evidence>
<gene>
    <name evidence="5" type="primary">NUP93</name>
    <name evidence="5" type="ORF">PHYPSEUDO_010035</name>
</gene>
<dbReference type="AlphaFoldDB" id="A0A8T1WA78"/>
<dbReference type="PANTHER" id="PTHR11225:SF4">
    <property type="entry name" value="NUCLEAR PORE COMPLEX PROTEIN NUP93"/>
    <property type="match status" value="1"/>
</dbReference>
<dbReference type="GO" id="GO:0017056">
    <property type="term" value="F:structural constituent of nuclear pore"/>
    <property type="evidence" value="ECO:0007669"/>
    <property type="project" value="InterPro"/>
</dbReference>
<dbReference type="GO" id="GO:0016973">
    <property type="term" value="P:poly(A)+ mRNA export from nucleus"/>
    <property type="evidence" value="ECO:0007669"/>
    <property type="project" value="TreeGrafter"/>
</dbReference>
<evidence type="ECO:0000256" key="1">
    <source>
        <dbReference type="ARBA" id="ARBA00004259"/>
    </source>
</evidence>
<reference evidence="5" key="1">
    <citation type="submission" date="2021-02" db="EMBL/GenBank/DDBJ databases">
        <authorList>
            <person name="Palmer J.M."/>
        </authorList>
    </citation>
    <scope>NUCLEOTIDE SEQUENCE</scope>
    <source>
        <strain evidence="5">SCRP734</strain>
    </source>
</reference>
<dbReference type="Pfam" id="PF04097">
    <property type="entry name" value="Nic96"/>
    <property type="match status" value="1"/>
</dbReference>
<keyword evidence="4" id="KW-0906">Nuclear pore complex</keyword>
<dbReference type="GO" id="GO:0005643">
    <property type="term" value="C:nuclear pore"/>
    <property type="evidence" value="ECO:0007669"/>
    <property type="project" value="UniProtKB-SubCell"/>
</dbReference>
<protein>
    <recommendedName>
        <fullName evidence="4">Nuclear pore protein</fullName>
    </recommendedName>
</protein>
<dbReference type="GO" id="GO:0006606">
    <property type="term" value="P:protein import into nucleus"/>
    <property type="evidence" value="ECO:0007669"/>
    <property type="project" value="TreeGrafter"/>
</dbReference>
<evidence type="ECO:0000256" key="3">
    <source>
        <dbReference type="ARBA" id="ARBA00023242"/>
    </source>
</evidence>
<dbReference type="OrthoDB" id="1918363at2759"/>
<dbReference type="PANTHER" id="PTHR11225">
    <property type="entry name" value="NUCLEAR PORE COMPLEX PROTEIN NUP93 NUCLEOPORIN NUP93 DEAD EYE PROTEIN"/>
    <property type="match status" value="1"/>
</dbReference>
<proteinExistence type="inferred from homology"/>
<comment type="subcellular location">
    <subcellularLocation>
        <location evidence="1">Nucleus envelope</location>
    </subcellularLocation>
    <subcellularLocation>
        <location evidence="4">Nucleus</location>
        <location evidence="4">Nuclear pore complex</location>
    </subcellularLocation>
</comment>
<comment type="caution">
    <text evidence="5">The sequence shown here is derived from an EMBL/GenBank/DDBJ whole genome shotgun (WGS) entry which is preliminary data.</text>
</comment>
<accession>A0A8T1WA78</accession>
<keyword evidence="4" id="KW-0813">Transport</keyword>
<keyword evidence="4" id="KW-0811">Translocation</keyword>
<evidence type="ECO:0000313" key="6">
    <source>
        <dbReference type="Proteomes" id="UP000694044"/>
    </source>
</evidence>
<keyword evidence="3 4" id="KW-0539">Nucleus</keyword>
<dbReference type="InterPro" id="IPR007231">
    <property type="entry name" value="Nucleoporin_int_Nup93/Nic96"/>
</dbReference>
<keyword evidence="4" id="KW-0653">Protein transport</keyword>
<comment type="similarity">
    <text evidence="2 4">Belongs to the nucleoporin interacting component (NIC) family.</text>
</comment>
<evidence type="ECO:0000256" key="2">
    <source>
        <dbReference type="ARBA" id="ARBA00010186"/>
    </source>
</evidence>
<organism evidence="5 6">
    <name type="scientific">Phytophthora pseudosyringae</name>
    <dbReference type="NCBI Taxonomy" id="221518"/>
    <lineage>
        <taxon>Eukaryota</taxon>
        <taxon>Sar</taxon>
        <taxon>Stramenopiles</taxon>
        <taxon>Oomycota</taxon>
        <taxon>Peronosporomycetes</taxon>
        <taxon>Peronosporales</taxon>
        <taxon>Peronosporaceae</taxon>
        <taxon>Phytophthora</taxon>
    </lineage>
</organism>
<keyword evidence="6" id="KW-1185">Reference proteome</keyword>